<protein>
    <submittedName>
        <fullName evidence="2">Integrase catalytic region</fullName>
    </submittedName>
</protein>
<dbReference type="InterPro" id="IPR001584">
    <property type="entry name" value="Integrase_cat-core"/>
</dbReference>
<dbReference type="RefSeq" id="WP_034643600.1">
    <property type="nucleotide sequence ID" value="NZ_ARZX01000002.1"/>
</dbReference>
<dbReference type="Pfam" id="PF00665">
    <property type="entry name" value="rve"/>
    <property type="match status" value="1"/>
</dbReference>
<dbReference type="PROSITE" id="PS50994">
    <property type="entry name" value="INTEGRASE"/>
    <property type="match status" value="1"/>
</dbReference>
<keyword evidence="3" id="KW-1185">Reference proteome</keyword>
<comment type="caution">
    <text evidence="2">The sequence shown here is derived from an EMBL/GenBank/DDBJ whole genome shotgun (WGS) entry which is preliminary data.</text>
</comment>
<evidence type="ECO:0000313" key="2">
    <source>
        <dbReference type="EMBL" id="EWH14710.1"/>
    </source>
</evidence>
<proteinExistence type="predicted"/>
<dbReference type="PANTHER" id="PTHR35004:SF6">
    <property type="entry name" value="TRANSPOSASE"/>
    <property type="match status" value="1"/>
</dbReference>
<dbReference type="Proteomes" id="UP000019275">
    <property type="component" value="Unassembled WGS sequence"/>
</dbReference>
<name>A0ABN0RRZ9_9FLAO</name>
<dbReference type="PANTHER" id="PTHR35004">
    <property type="entry name" value="TRANSPOSASE RV3428C-RELATED"/>
    <property type="match status" value="1"/>
</dbReference>
<evidence type="ECO:0000259" key="1">
    <source>
        <dbReference type="PROSITE" id="PS50994"/>
    </source>
</evidence>
<sequence length="682" mass="81517">MDNYKIKDKKLIISIDYLVDLGCNRRTMENSISKFNKGNSIFFHAHKDPITNKKWIYYESIPKRLLKKFNISTDRDIALKTLREIEKNDIFKIRSEINLLLKIQWDNPIYWKQYIPNYVLYFLDAEKRNLFAKTHSIISCVIELKKSRNYKLCDIHTVYLKFENAVFWNESYNYFSKKILEAERMGIPDALVHGFKRFGRNNYRLNNFAKKRIIHYYCNPKAYSRKQIRDKVNLELTERGLNTISYNSVTLFMRNNEFRNKYDILRKGIEFGYNDLFPYLTRKEPQFIGELFQIDSTRLNIKYLSEDKKIQSLYLCVVMDVFTRKIIGYSFSDSENQVLIMESIRMAFKEFSIIPKQIVVDSHSSYSSEEFKKFINVMDEYGVDVRKSRPYNPRDKGHVERWFRTFSSSYLNQLMGNLGYGIKSKIADGRAAQSLERFYNKPSNLRTKKQLINAVSRLINTCNNDKKVVKNSKDASWLAPKRNFLKRDIAKIFFSQKRIKVRNSMVRMSVKGLVVTYTIQNIKKANQLNNEYVYVRYDEGNLNSIYLFDMKNGEYIWKLEIDERIAIVPNPEELVKIKKFSEKQNQRMQDQFDMVQRDLDEAKEELNSIPILQDFNSKKTKEEIYRQAEDDYLISEIINLNYPKDKGKQFMKRKKEKYKSNNTYNKVRNEMRKKDSIRIIED</sequence>
<accession>A0ABN0RRZ9</accession>
<organism evidence="2 3">
    <name type="scientific">Cellulophaga geojensis KL-A</name>
    <dbReference type="NCBI Taxonomy" id="1328323"/>
    <lineage>
        <taxon>Bacteria</taxon>
        <taxon>Pseudomonadati</taxon>
        <taxon>Bacteroidota</taxon>
        <taxon>Flavobacteriia</taxon>
        <taxon>Flavobacteriales</taxon>
        <taxon>Flavobacteriaceae</taxon>
        <taxon>Cellulophaga</taxon>
    </lineage>
</organism>
<reference evidence="2 3" key="1">
    <citation type="journal article" date="2014" name="Genome Announc.">
        <title>Draft Genome Sequence of the Carrageenan-Degrading Bacterium Cellulophaga sp. Strain KL-A, Isolated from Decaying Marine Algae.</title>
        <authorList>
            <person name="Shan D."/>
            <person name="Ying J."/>
            <person name="Li X."/>
            <person name="Gao Z."/>
            <person name="Wei G."/>
            <person name="Shao Z."/>
        </authorList>
    </citation>
    <scope>NUCLEOTIDE SEQUENCE [LARGE SCALE GENOMIC DNA]</scope>
    <source>
        <strain evidence="2 3">KL-A</strain>
    </source>
</reference>
<dbReference type="EMBL" id="ARZX01000002">
    <property type="protein sequence ID" value="EWH14710.1"/>
    <property type="molecule type" value="Genomic_DNA"/>
</dbReference>
<evidence type="ECO:0000313" key="3">
    <source>
        <dbReference type="Proteomes" id="UP000019275"/>
    </source>
</evidence>
<dbReference type="Gene3D" id="3.30.420.10">
    <property type="entry name" value="Ribonuclease H-like superfamily/Ribonuclease H"/>
    <property type="match status" value="1"/>
</dbReference>
<gene>
    <name evidence="2" type="ORF">KLA_02742</name>
</gene>
<dbReference type="InterPro" id="IPR012337">
    <property type="entry name" value="RNaseH-like_sf"/>
</dbReference>
<dbReference type="InterPro" id="IPR036397">
    <property type="entry name" value="RNaseH_sf"/>
</dbReference>
<feature type="domain" description="Integrase catalytic" evidence="1">
    <location>
        <begin position="281"/>
        <end position="488"/>
    </location>
</feature>
<dbReference type="SUPFAM" id="SSF53098">
    <property type="entry name" value="Ribonuclease H-like"/>
    <property type="match status" value="1"/>
</dbReference>